<dbReference type="OrthoDB" id="5188566at2"/>
<protein>
    <submittedName>
        <fullName evidence="1">Copper(I)-binding protein</fullName>
    </submittedName>
</protein>
<dbReference type="InterPro" id="IPR007410">
    <property type="entry name" value="LpqE-like"/>
</dbReference>
<dbReference type="Pfam" id="PF04314">
    <property type="entry name" value="PCuAC"/>
    <property type="match status" value="1"/>
</dbReference>
<keyword evidence="2" id="KW-1185">Reference proteome</keyword>
<dbReference type="EMBL" id="PYAX01000002">
    <property type="protein sequence ID" value="PSL57394.1"/>
    <property type="molecule type" value="Genomic_DNA"/>
</dbReference>
<sequence>MNRIGTLSMVAFAAVVVSTSCGEPQQVHGNGTVGANAEVGDVVLRNVFVRAPGDGAYQRGEDAVVRLAMFSRSDRPDALLGVRTRSADQVELRSDTDCDGTAETVPRVAVPADRAVDRPGSVDPAYQLHVVDFSEEVRAGTTVPLTFIFEDAGEITVDALVETEDDGDMPPTHCPTTTWSQ</sequence>
<accession>A0A2P8IG16</accession>
<comment type="caution">
    <text evidence="1">The sequence shown here is derived from an EMBL/GenBank/DDBJ whole genome shotgun (WGS) entry which is preliminary data.</text>
</comment>
<dbReference type="Proteomes" id="UP000241118">
    <property type="component" value="Unassembled WGS sequence"/>
</dbReference>
<dbReference type="AlphaFoldDB" id="A0A2P8IG16"/>
<dbReference type="RefSeq" id="WP_106614342.1">
    <property type="nucleotide sequence ID" value="NZ_PYAX01000002.1"/>
</dbReference>
<name>A0A2P8IG16_SACCR</name>
<evidence type="ECO:0000313" key="1">
    <source>
        <dbReference type="EMBL" id="PSL57394.1"/>
    </source>
</evidence>
<evidence type="ECO:0000313" key="2">
    <source>
        <dbReference type="Proteomes" id="UP000241118"/>
    </source>
</evidence>
<gene>
    <name evidence="1" type="ORF">B0I31_102372</name>
</gene>
<reference evidence="1 2" key="1">
    <citation type="submission" date="2018-03" db="EMBL/GenBank/DDBJ databases">
        <title>Genomic Encyclopedia of Type Strains, Phase III (KMG-III): the genomes of soil and plant-associated and newly described type strains.</title>
        <authorList>
            <person name="Whitman W."/>
        </authorList>
    </citation>
    <scope>NUCLEOTIDE SEQUENCE [LARGE SCALE GENOMIC DNA]</scope>
    <source>
        <strain evidence="1 2">CGMCC 4.7097</strain>
    </source>
</reference>
<dbReference type="InterPro" id="IPR036182">
    <property type="entry name" value="PCuAC_sf"/>
</dbReference>
<dbReference type="Gene3D" id="2.60.40.1890">
    <property type="entry name" value="PCu(A)C copper chaperone"/>
    <property type="match status" value="1"/>
</dbReference>
<dbReference type="SUPFAM" id="SSF110087">
    <property type="entry name" value="DR1885-like metal-binding protein"/>
    <property type="match status" value="1"/>
</dbReference>
<dbReference type="PROSITE" id="PS51257">
    <property type="entry name" value="PROKAR_LIPOPROTEIN"/>
    <property type="match status" value="1"/>
</dbReference>
<proteinExistence type="predicted"/>
<organism evidence="1 2">
    <name type="scientific">Saccharothrix carnea</name>
    <dbReference type="NCBI Taxonomy" id="1280637"/>
    <lineage>
        <taxon>Bacteria</taxon>
        <taxon>Bacillati</taxon>
        <taxon>Actinomycetota</taxon>
        <taxon>Actinomycetes</taxon>
        <taxon>Pseudonocardiales</taxon>
        <taxon>Pseudonocardiaceae</taxon>
        <taxon>Saccharothrix</taxon>
    </lineage>
</organism>